<gene>
    <name evidence="10" type="primary">araQ_2</name>
    <name evidence="10" type="ORF">IMCC3135_03155</name>
</gene>
<sequence length="282" mass="31081">MTDRQAPGMSKSRARITANLALTLVALAFVAPMLWVVLAAFDTRASLSLQLPANWSLGNFGAILNERTTIRPFFNSLLIATGTSALVVIIALFAGYPLSRYKLRYGTHYIYIIVFASALPVTAIMVPVYLMFIHIGMVDSLAGVILFRAASELPFAVWLMKGFMDAIPTDLEEAAWVEGASHFQSATYILVPLLAPGITTIFILSFIENWGNFMVPFMLLQSRELYPMSVSLYSFFGEYGDAIYGQLAAFALLYTLPTMLVYFLIQKPLQKGGLRLGGAMKT</sequence>
<evidence type="ECO:0000256" key="7">
    <source>
        <dbReference type="ARBA" id="ARBA00023136"/>
    </source>
</evidence>
<evidence type="ECO:0000313" key="10">
    <source>
        <dbReference type="EMBL" id="ASJ70744.1"/>
    </source>
</evidence>
<evidence type="ECO:0000256" key="1">
    <source>
        <dbReference type="ARBA" id="ARBA00004651"/>
    </source>
</evidence>
<evidence type="ECO:0000256" key="3">
    <source>
        <dbReference type="ARBA" id="ARBA00022448"/>
    </source>
</evidence>
<dbReference type="InterPro" id="IPR050901">
    <property type="entry name" value="BP-dep_ABC_trans_perm"/>
</dbReference>
<keyword evidence="7 8" id="KW-0472">Membrane</keyword>
<dbReference type="EMBL" id="CP018632">
    <property type="protein sequence ID" value="ASJ70744.1"/>
    <property type="molecule type" value="Genomic_DNA"/>
</dbReference>
<evidence type="ECO:0000256" key="8">
    <source>
        <dbReference type="RuleBase" id="RU363032"/>
    </source>
</evidence>
<feature type="transmembrane region" description="Helical" evidence="8">
    <location>
        <begin position="77"/>
        <end position="98"/>
    </location>
</feature>
<evidence type="ECO:0000256" key="2">
    <source>
        <dbReference type="ARBA" id="ARBA00009047"/>
    </source>
</evidence>
<reference evidence="10 11" key="1">
    <citation type="submission" date="2016-12" db="EMBL/GenBank/DDBJ databases">
        <authorList>
            <person name="Song W.-J."/>
            <person name="Kurnit D.M."/>
        </authorList>
    </citation>
    <scope>NUCLEOTIDE SEQUENCE [LARGE SCALE GENOMIC DNA]</scope>
    <source>
        <strain evidence="10 11">IMCC3135</strain>
    </source>
</reference>
<dbReference type="InterPro" id="IPR035906">
    <property type="entry name" value="MetI-like_sf"/>
</dbReference>
<dbReference type="Gene3D" id="1.10.3720.10">
    <property type="entry name" value="MetI-like"/>
    <property type="match status" value="1"/>
</dbReference>
<comment type="subcellular location">
    <subcellularLocation>
        <location evidence="1 8">Cell membrane</location>
        <topology evidence="1 8">Multi-pass membrane protein</topology>
    </subcellularLocation>
</comment>
<dbReference type="AlphaFoldDB" id="A0A2Z2NUH1"/>
<dbReference type="PANTHER" id="PTHR32243">
    <property type="entry name" value="MALTOSE TRANSPORT SYSTEM PERMEASE-RELATED"/>
    <property type="match status" value="1"/>
</dbReference>
<dbReference type="CDD" id="cd06261">
    <property type="entry name" value="TM_PBP2"/>
    <property type="match status" value="1"/>
</dbReference>
<evidence type="ECO:0000256" key="4">
    <source>
        <dbReference type="ARBA" id="ARBA00022475"/>
    </source>
</evidence>
<keyword evidence="3 8" id="KW-0813">Transport</keyword>
<evidence type="ECO:0000256" key="6">
    <source>
        <dbReference type="ARBA" id="ARBA00022989"/>
    </source>
</evidence>
<keyword evidence="11" id="KW-1185">Reference proteome</keyword>
<dbReference type="GO" id="GO:0055085">
    <property type="term" value="P:transmembrane transport"/>
    <property type="evidence" value="ECO:0007669"/>
    <property type="project" value="InterPro"/>
</dbReference>
<feature type="transmembrane region" description="Helical" evidence="8">
    <location>
        <begin position="188"/>
        <end position="207"/>
    </location>
</feature>
<dbReference type="PROSITE" id="PS50928">
    <property type="entry name" value="ABC_TM1"/>
    <property type="match status" value="1"/>
</dbReference>
<evidence type="ECO:0000259" key="9">
    <source>
        <dbReference type="PROSITE" id="PS50928"/>
    </source>
</evidence>
<keyword evidence="5 8" id="KW-0812">Transmembrane</keyword>
<dbReference type="GO" id="GO:0005886">
    <property type="term" value="C:plasma membrane"/>
    <property type="evidence" value="ECO:0007669"/>
    <property type="project" value="UniProtKB-SubCell"/>
</dbReference>
<feature type="domain" description="ABC transmembrane type-1" evidence="9">
    <location>
        <begin position="73"/>
        <end position="265"/>
    </location>
</feature>
<dbReference type="RefSeq" id="WP_205737882.1">
    <property type="nucleotide sequence ID" value="NZ_CP018632.1"/>
</dbReference>
<dbReference type="Pfam" id="PF00528">
    <property type="entry name" value="BPD_transp_1"/>
    <property type="match status" value="1"/>
</dbReference>
<organism evidence="10 11">
    <name type="scientific">Granulosicoccus antarcticus IMCC3135</name>
    <dbReference type="NCBI Taxonomy" id="1192854"/>
    <lineage>
        <taxon>Bacteria</taxon>
        <taxon>Pseudomonadati</taxon>
        <taxon>Pseudomonadota</taxon>
        <taxon>Gammaproteobacteria</taxon>
        <taxon>Chromatiales</taxon>
        <taxon>Granulosicoccaceae</taxon>
        <taxon>Granulosicoccus</taxon>
    </lineage>
</organism>
<dbReference type="Proteomes" id="UP000250079">
    <property type="component" value="Chromosome"/>
</dbReference>
<evidence type="ECO:0000313" key="11">
    <source>
        <dbReference type="Proteomes" id="UP000250079"/>
    </source>
</evidence>
<dbReference type="PANTHER" id="PTHR32243:SF18">
    <property type="entry name" value="INNER MEMBRANE ABC TRANSPORTER PERMEASE PROTEIN YCJP"/>
    <property type="match status" value="1"/>
</dbReference>
<protein>
    <submittedName>
        <fullName evidence="10">L-arabinose transport system permease protein AraQ</fullName>
    </submittedName>
</protein>
<feature type="transmembrane region" description="Helical" evidence="8">
    <location>
        <begin position="110"/>
        <end position="135"/>
    </location>
</feature>
<evidence type="ECO:0000256" key="5">
    <source>
        <dbReference type="ARBA" id="ARBA00022692"/>
    </source>
</evidence>
<dbReference type="InterPro" id="IPR000515">
    <property type="entry name" value="MetI-like"/>
</dbReference>
<keyword evidence="6 8" id="KW-1133">Transmembrane helix</keyword>
<dbReference type="KEGG" id="gai:IMCC3135_03155"/>
<feature type="transmembrane region" description="Helical" evidence="8">
    <location>
        <begin position="243"/>
        <end position="265"/>
    </location>
</feature>
<feature type="transmembrane region" description="Helical" evidence="8">
    <location>
        <begin position="141"/>
        <end position="160"/>
    </location>
</feature>
<proteinExistence type="inferred from homology"/>
<keyword evidence="4" id="KW-1003">Cell membrane</keyword>
<comment type="similarity">
    <text evidence="2">Belongs to the binding-protein-dependent transport system permease family. MalFG subfamily.</text>
</comment>
<name>A0A2Z2NUH1_9GAMM</name>
<accession>A0A2Z2NUH1</accession>
<dbReference type="SUPFAM" id="SSF161098">
    <property type="entry name" value="MetI-like"/>
    <property type="match status" value="1"/>
</dbReference>